<name>A0ABR2Z0L6_9CHLO</name>
<comment type="caution">
    <text evidence="7">The sequence shown here is derived from an EMBL/GenBank/DDBJ whole genome shotgun (WGS) entry which is preliminary data.</text>
</comment>
<evidence type="ECO:0000256" key="5">
    <source>
        <dbReference type="SAM" id="MobiDB-lite"/>
    </source>
</evidence>
<reference evidence="7 8" key="1">
    <citation type="journal article" date="2024" name="Nat. Commun.">
        <title>Phylogenomics reveals the evolutionary origins of lichenization in chlorophyte algae.</title>
        <authorList>
            <person name="Puginier C."/>
            <person name="Libourel C."/>
            <person name="Otte J."/>
            <person name="Skaloud P."/>
            <person name="Haon M."/>
            <person name="Grisel S."/>
            <person name="Petersen M."/>
            <person name="Berrin J.G."/>
            <person name="Delaux P.M."/>
            <person name="Dal Grande F."/>
            <person name="Keller J."/>
        </authorList>
    </citation>
    <scope>NUCLEOTIDE SEQUENCE [LARGE SCALE GENOMIC DNA]</scope>
    <source>
        <strain evidence="7 8">SAG 216-7</strain>
    </source>
</reference>
<evidence type="ECO:0000256" key="1">
    <source>
        <dbReference type="ARBA" id="ARBA00004141"/>
    </source>
</evidence>
<comment type="subcellular location">
    <subcellularLocation>
        <location evidence="1">Membrane</location>
        <topology evidence="1">Multi-pass membrane protein</topology>
    </subcellularLocation>
</comment>
<dbReference type="Proteomes" id="UP001491310">
    <property type="component" value="Unassembled WGS sequence"/>
</dbReference>
<proteinExistence type="predicted"/>
<evidence type="ECO:0000313" key="7">
    <source>
        <dbReference type="EMBL" id="KAK9917728.1"/>
    </source>
</evidence>
<evidence type="ECO:0000313" key="8">
    <source>
        <dbReference type="Proteomes" id="UP001491310"/>
    </source>
</evidence>
<keyword evidence="4 6" id="KW-0472">Membrane</keyword>
<dbReference type="EMBL" id="JALJOT010000002">
    <property type="protein sequence ID" value="KAK9917728.1"/>
    <property type="molecule type" value="Genomic_DNA"/>
</dbReference>
<dbReference type="PANTHER" id="PTHR14154">
    <property type="entry name" value="UPF0041 BRAIN PROTEIN 44-RELATED"/>
    <property type="match status" value="1"/>
</dbReference>
<keyword evidence="2 6" id="KW-0812">Transmembrane</keyword>
<keyword evidence="8" id="KW-1185">Reference proteome</keyword>
<evidence type="ECO:0000256" key="6">
    <source>
        <dbReference type="SAM" id="Phobius"/>
    </source>
</evidence>
<accession>A0ABR2Z0L6</accession>
<gene>
    <name evidence="7" type="ORF">WJX75_007610</name>
</gene>
<dbReference type="SUPFAM" id="SSF103511">
    <property type="entry name" value="Chlorophyll a-b binding protein"/>
    <property type="match status" value="2"/>
</dbReference>
<evidence type="ECO:0000256" key="3">
    <source>
        <dbReference type="ARBA" id="ARBA00022989"/>
    </source>
</evidence>
<sequence>MSGLSFKNSMGSARPFLTTRTAPLPRTLNTMLIPMARGPSLKPKNQKGKLGNIAKVQYDDAKETNPLQSAFTRRREIWVGRTAMTGFISAVIGELLTGRGALGQLQLETRLPQNVINWAVIGIVAFNFITALNPFGPTFDEDNQADVRKRPAGPTQKAMDPSKPAEYFGTSKGFGFTKKNELFVGRVAMLGFASELIGEVLTKGKGPLGQIGIPLNTEVNPQFASVALAVWIGFFLFAAVGYGNWGQQEGDNEIY</sequence>
<keyword evidence="3 6" id="KW-1133">Transmembrane helix</keyword>
<dbReference type="Gene3D" id="1.10.3460.10">
    <property type="entry name" value="Chlorophyll a/b binding protein domain"/>
    <property type="match status" value="2"/>
</dbReference>
<evidence type="ECO:0000256" key="2">
    <source>
        <dbReference type="ARBA" id="ARBA00022692"/>
    </source>
</evidence>
<protein>
    <submittedName>
        <fullName evidence="7">Uncharacterized protein</fullName>
    </submittedName>
</protein>
<evidence type="ECO:0000256" key="4">
    <source>
        <dbReference type="ARBA" id="ARBA00023136"/>
    </source>
</evidence>
<organism evidence="7 8">
    <name type="scientific">Coccomyxa subellipsoidea</name>
    <dbReference type="NCBI Taxonomy" id="248742"/>
    <lineage>
        <taxon>Eukaryota</taxon>
        <taxon>Viridiplantae</taxon>
        <taxon>Chlorophyta</taxon>
        <taxon>core chlorophytes</taxon>
        <taxon>Trebouxiophyceae</taxon>
        <taxon>Trebouxiophyceae incertae sedis</taxon>
        <taxon>Coccomyxaceae</taxon>
        <taxon>Coccomyxa</taxon>
    </lineage>
</organism>
<feature type="transmembrane region" description="Helical" evidence="6">
    <location>
        <begin position="115"/>
        <end position="135"/>
    </location>
</feature>
<feature type="transmembrane region" description="Helical" evidence="6">
    <location>
        <begin position="223"/>
        <end position="245"/>
    </location>
</feature>
<feature type="region of interest" description="Disordered" evidence="5">
    <location>
        <begin position="140"/>
        <end position="162"/>
    </location>
</feature>